<organism evidence="2 3">
    <name type="scientific">Kitasatospora herbaricolor</name>
    <dbReference type="NCBI Taxonomy" id="68217"/>
    <lineage>
        <taxon>Bacteria</taxon>
        <taxon>Bacillati</taxon>
        <taxon>Actinomycetota</taxon>
        <taxon>Actinomycetes</taxon>
        <taxon>Kitasatosporales</taxon>
        <taxon>Streptomycetaceae</taxon>
        <taxon>Kitasatospora</taxon>
    </lineage>
</organism>
<sequence length="255" mass="25046">MRLHTPAAGLLAVAVLPLALTACSSSTPRAAAPAPATTAAAPATPAAAPSATPSATPAAADPNAGLLTGTQLKALLAPAAAAFAGGFAIDAASTRDTGDTYQLPAVTDVPTPDCTRLGGTSWTEITGIAGVSFAENAYIDKNDSAESAQEIDVYRDKTAQTVVGALGKLSLACPGYTDPQTNGKVTVAEKALPAVGDEAYVITLTSPDWKGGTTLVAARVGTAVVTVLASSGTDKGTATATKLAGQLATGLKGKA</sequence>
<feature type="chain" id="PRO_5046921196" description="PknH-like protein" evidence="1">
    <location>
        <begin position="32"/>
        <end position="255"/>
    </location>
</feature>
<reference evidence="2 3" key="1">
    <citation type="submission" date="2022-10" db="EMBL/GenBank/DDBJ databases">
        <title>The complete genomes of actinobacterial strains from the NBC collection.</title>
        <authorList>
            <person name="Joergensen T.S."/>
            <person name="Alvarez Arevalo M."/>
            <person name="Sterndorff E.B."/>
            <person name="Faurdal D."/>
            <person name="Vuksanovic O."/>
            <person name="Mourched A.-S."/>
            <person name="Charusanti P."/>
            <person name="Shaw S."/>
            <person name="Blin K."/>
            <person name="Weber T."/>
        </authorList>
    </citation>
    <scope>NUCLEOTIDE SEQUENCE [LARGE SCALE GENOMIC DNA]</scope>
    <source>
        <strain evidence="2 3">NBC_01247</strain>
    </source>
</reference>
<accession>A0ABZ1WFB8</accession>
<dbReference type="PROSITE" id="PS51257">
    <property type="entry name" value="PROKAR_LIPOPROTEIN"/>
    <property type="match status" value="1"/>
</dbReference>
<keyword evidence="1" id="KW-0732">Signal</keyword>
<keyword evidence="3" id="KW-1185">Reference proteome</keyword>
<dbReference type="Proteomes" id="UP001432014">
    <property type="component" value="Chromosome"/>
</dbReference>
<name>A0ABZ1WFB8_9ACTN</name>
<evidence type="ECO:0008006" key="4">
    <source>
        <dbReference type="Google" id="ProtNLM"/>
    </source>
</evidence>
<gene>
    <name evidence="2" type="ORF">OG469_31135</name>
</gene>
<protein>
    <recommendedName>
        <fullName evidence="4">PknH-like protein</fullName>
    </recommendedName>
</protein>
<evidence type="ECO:0000256" key="1">
    <source>
        <dbReference type="SAM" id="SignalP"/>
    </source>
</evidence>
<evidence type="ECO:0000313" key="2">
    <source>
        <dbReference type="EMBL" id="WUS59566.1"/>
    </source>
</evidence>
<evidence type="ECO:0000313" key="3">
    <source>
        <dbReference type="Proteomes" id="UP001432014"/>
    </source>
</evidence>
<proteinExistence type="predicted"/>
<dbReference type="RefSeq" id="WP_329494332.1">
    <property type="nucleotide sequence ID" value="NZ_CP108460.1"/>
</dbReference>
<dbReference type="EMBL" id="CP108482">
    <property type="protein sequence ID" value="WUS59566.1"/>
    <property type="molecule type" value="Genomic_DNA"/>
</dbReference>
<feature type="signal peptide" evidence="1">
    <location>
        <begin position="1"/>
        <end position="31"/>
    </location>
</feature>